<proteinExistence type="predicted"/>
<evidence type="ECO:0000256" key="1">
    <source>
        <dbReference type="SAM" id="MobiDB-lite"/>
    </source>
</evidence>
<dbReference type="PATRIC" id="fig|864069.3.peg.3510"/>
<dbReference type="eggNOG" id="COG1708">
    <property type="taxonomic scope" value="Bacteria"/>
</dbReference>
<name>I4YRT9_9HYPH</name>
<sequence length="474" mass="52577">MGVIISRGQTFLGVPLLKVRNVLRAWRYGSSEDAHEIGIRKDVSLDPRTVMVLIEELRDRGFIGPEEQEYGEPRDGLTGKGLALAGAGGKKRTPKDRARTVLQSLLTASSAVNSREDLPFNVQQIWLFGSMINPAKADVGDIDLVLTTGWKEGFDGHTAAQRMDEIAVQMAGPEILNGGGMFRMFRGTQYVINQLLHGGRKHPLLSLNEMHELRDMACPCQLIFDASRGGAVDDPVLPKHPDSQGRSDKIGDPRSMPDPLEGRQPLRPLAANLIDPRSFHWRTLQDVEIWPREDAWYRIAQGAINGISVDVGAGLPNKVKANVVTKRLSLAGCDPRARVGLVIAEYTRPDSDRIWHSVPVPRFGIILERTIEESETGVTYHAHIADGENRGRSVDLEDFSGAQWWIYLMVSADIERVLRRDTESNQSRSIHLKVSGHIDKPVADELASWFEPRAEALVERTRHRIGVPSSEAAA</sequence>
<dbReference type="STRING" id="864069.MicloDRAFT_00032310"/>
<accession>I4YRT9</accession>
<evidence type="ECO:0000313" key="3">
    <source>
        <dbReference type="Proteomes" id="UP000003947"/>
    </source>
</evidence>
<feature type="compositionally biased region" description="Basic and acidic residues" evidence="1">
    <location>
        <begin position="236"/>
        <end position="252"/>
    </location>
</feature>
<dbReference type="OrthoDB" id="7432512at2"/>
<dbReference type="HOGENOM" id="CLU_575948_0_0_5"/>
<dbReference type="AlphaFoldDB" id="I4YRT9"/>
<feature type="region of interest" description="Disordered" evidence="1">
    <location>
        <begin position="233"/>
        <end position="264"/>
    </location>
</feature>
<evidence type="ECO:0000313" key="2">
    <source>
        <dbReference type="EMBL" id="EIM26681.1"/>
    </source>
</evidence>
<dbReference type="EMBL" id="JH660645">
    <property type="protein sequence ID" value="EIM26681.1"/>
    <property type="molecule type" value="Genomic_DNA"/>
</dbReference>
<keyword evidence="3" id="KW-1185">Reference proteome</keyword>
<dbReference type="RefSeq" id="WP_009762732.1">
    <property type="nucleotide sequence ID" value="NZ_CP141051.1"/>
</dbReference>
<reference evidence="2 3" key="1">
    <citation type="submission" date="2012-02" db="EMBL/GenBank/DDBJ databases">
        <title>Improved High-Quality Draft sequence of Microvirga sp. WSM3557.</title>
        <authorList>
            <consortium name="US DOE Joint Genome Institute"/>
            <person name="Lucas S."/>
            <person name="Han J."/>
            <person name="Lapidus A."/>
            <person name="Cheng J.-F."/>
            <person name="Goodwin L."/>
            <person name="Pitluck S."/>
            <person name="Peters L."/>
            <person name="Zhang X."/>
            <person name="Detter J.C."/>
            <person name="Han C."/>
            <person name="Tapia R."/>
            <person name="Land M."/>
            <person name="Hauser L."/>
            <person name="Kyrpides N."/>
            <person name="Ivanova N."/>
            <person name="Pagani I."/>
            <person name="Brau L."/>
            <person name="Yates R."/>
            <person name="O'Hara G."/>
            <person name="Rui T."/>
            <person name="Howieson J."/>
            <person name="Reeve W."/>
            <person name="Woyke T."/>
        </authorList>
    </citation>
    <scope>NUCLEOTIDE SEQUENCE [LARGE SCALE GENOMIC DNA]</scope>
    <source>
        <strain evidence="2 3">WSM3557</strain>
    </source>
</reference>
<dbReference type="Proteomes" id="UP000003947">
    <property type="component" value="Unassembled WGS sequence"/>
</dbReference>
<gene>
    <name evidence="2" type="ORF">MicloDRAFT_00032310</name>
</gene>
<protein>
    <submittedName>
        <fullName evidence="2">Uncharacterized protein</fullName>
    </submittedName>
</protein>
<organism evidence="2 3">
    <name type="scientific">Microvirga lotononidis</name>
    <dbReference type="NCBI Taxonomy" id="864069"/>
    <lineage>
        <taxon>Bacteria</taxon>
        <taxon>Pseudomonadati</taxon>
        <taxon>Pseudomonadota</taxon>
        <taxon>Alphaproteobacteria</taxon>
        <taxon>Hyphomicrobiales</taxon>
        <taxon>Methylobacteriaceae</taxon>
        <taxon>Microvirga</taxon>
    </lineage>
</organism>